<proteinExistence type="predicted"/>
<evidence type="ECO:0000313" key="2">
    <source>
        <dbReference type="Proteomes" id="UP000253209"/>
    </source>
</evidence>
<dbReference type="SUPFAM" id="SSF53756">
    <property type="entry name" value="UDP-Glycosyltransferase/glycogen phosphorylase"/>
    <property type="match status" value="1"/>
</dbReference>
<evidence type="ECO:0000313" key="1">
    <source>
        <dbReference type="EMBL" id="RCH56650.1"/>
    </source>
</evidence>
<comment type="caution">
    <text evidence="1">The sequence shown here is derived from an EMBL/GenBank/DDBJ whole genome shotgun (WGS) entry which is preliminary data.</text>
</comment>
<protein>
    <submittedName>
        <fullName evidence="1">Uncharacterized protein</fullName>
    </submittedName>
</protein>
<dbReference type="Gene3D" id="3.40.50.12580">
    <property type="match status" value="1"/>
</dbReference>
<dbReference type="AlphaFoldDB" id="A0A367GTN8"/>
<keyword evidence="2" id="KW-1185">Reference proteome</keyword>
<dbReference type="RefSeq" id="WP_114003547.1">
    <property type="nucleotide sequence ID" value="NZ_QGDC01000001.1"/>
</dbReference>
<organism evidence="1 2">
    <name type="scientific">Mucilaginibacter hurinus</name>
    <dbReference type="NCBI Taxonomy" id="2201324"/>
    <lineage>
        <taxon>Bacteria</taxon>
        <taxon>Pseudomonadati</taxon>
        <taxon>Bacteroidota</taxon>
        <taxon>Sphingobacteriia</taxon>
        <taxon>Sphingobacteriales</taxon>
        <taxon>Sphingobacteriaceae</taxon>
        <taxon>Mucilaginibacter</taxon>
    </lineage>
</organism>
<name>A0A367GTN8_9SPHI</name>
<sequence>MFKREKDIYYSLTSKEFQNVLSFYYDDEIKRSPVKMFFKLFSYTLRTSLKNVLLMFKPAKKVSDKEIYQNLQLPFWYHINSRNNRHAVDFIFRHFSDRSVYVTYGAAEFTDEKIDLKRLDVPRPSWKAILFTYYIFFSPKYSFRRWRIINDTFHLYSFYKKILEKYRPQVLFFSNDHTASSRSLIIAARDAGVKTIYLQHATVNKYFPPLKFSLSLLDGEYSRVIYESIAPTQGRIECLGISRFKLREELIVNREGTEVIGLAFNMRDSIEKINALLNYLITAHPSKKIIIRQHPRENRTLNFQAGQNISFSDSTNEDSFIYINKLDMLISNNSSILLEAAVLNVFPVQYNLSNGEQTDSYNYIKNGIVTECVNFEQLDLLIANKNAEHFYYREKARFYDASINTPYQFSVQKKVIEVIEDFIRKECLSR</sequence>
<reference evidence="1 2" key="1">
    <citation type="submission" date="2018-05" db="EMBL/GenBank/DDBJ databases">
        <title>Mucilaginibacter hurinus sp. nov., isolated from briquette warehouse soil.</title>
        <authorList>
            <person name="Choi L."/>
        </authorList>
    </citation>
    <scope>NUCLEOTIDE SEQUENCE [LARGE SCALE GENOMIC DNA]</scope>
    <source>
        <strain evidence="1 2">ZR32</strain>
    </source>
</reference>
<dbReference type="EMBL" id="QGDC01000001">
    <property type="protein sequence ID" value="RCH56650.1"/>
    <property type="molecule type" value="Genomic_DNA"/>
</dbReference>
<dbReference type="Proteomes" id="UP000253209">
    <property type="component" value="Unassembled WGS sequence"/>
</dbReference>
<gene>
    <name evidence="1" type="ORF">DJ568_01965</name>
</gene>
<dbReference type="InterPro" id="IPR043148">
    <property type="entry name" value="TagF_C"/>
</dbReference>
<accession>A0A367GTN8</accession>
<dbReference type="OrthoDB" id="863394at2"/>